<name>A0ACD3YXR2_FUSSC</name>
<evidence type="ECO:0000313" key="2">
    <source>
        <dbReference type="Proteomes" id="UP000830768"/>
    </source>
</evidence>
<protein>
    <submittedName>
        <fullName evidence="1">Uncharacterized protein</fullName>
    </submittedName>
</protein>
<organism evidence="1 2">
    <name type="scientific">Fusarium solani subsp. cucurbitae</name>
    <name type="common">Neocosmosporum cucurbitae</name>
    <dbReference type="NCBI Taxonomy" id="2747967"/>
    <lineage>
        <taxon>Eukaryota</taxon>
        <taxon>Fungi</taxon>
        <taxon>Dikarya</taxon>
        <taxon>Ascomycota</taxon>
        <taxon>Pezizomycotina</taxon>
        <taxon>Sordariomycetes</taxon>
        <taxon>Hypocreomycetidae</taxon>
        <taxon>Hypocreales</taxon>
        <taxon>Nectriaceae</taxon>
        <taxon>Fusarium</taxon>
        <taxon>Fusarium solani species complex</taxon>
    </lineage>
</organism>
<dbReference type="EMBL" id="CP090033">
    <property type="protein sequence ID" value="UPK93655.1"/>
    <property type="molecule type" value="Genomic_DNA"/>
</dbReference>
<proteinExistence type="predicted"/>
<keyword evidence="2" id="KW-1185">Reference proteome</keyword>
<evidence type="ECO:0000313" key="1">
    <source>
        <dbReference type="EMBL" id="UPK93655.1"/>
    </source>
</evidence>
<sequence length="303" mass="32173">MASTLISKAPKGSTLHVYDISKGSIKRLYEKHPDTVEICASPREVANKTDIAITMLPEGANVRTVYLNPETGILNPAISARLLVDCSTIDVETSKSVGAEVKRTCPGSSFYDAPVSGGTLGAEVGTLTFMLGCADDGSDAQWPLLYDLTQRMGKASIACGGASMDLMAKLCNNYCSGLIALATAEAMDLGIRGGIDPRVLYQIFSGSTAQSKQGDDWNPVPGIRPQAPSSNGYKGGIKVQLMAKDFGLAMKAARKTGAKALLGEVGHQTYVGASKDPRCRDLDSRVVYRYIGGHEDWDKKASL</sequence>
<accession>A0ACD3YXR2</accession>
<reference evidence="1" key="1">
    <citation type="submission" date="2021-11" db="EMBL/GenBank/DDBJ databases">
        <title>Fusarium solani-melongenae Genome sequencing and assembly.</title>
        <authorList>
            <person name="Xie S."/>
            <person name="Huang L."/>
            <person name="Zhang X."/>
        </authorList>
    </citation>
    <scope>NUCLEOTIDE SEQUENCE</scope>
    <source>
        <strain evidence="1">CRI 24-3</strain>
    </source>
</reference>
<dbReference type="Proteomes" id="UP000830768">
    <property type="component" value="Chromosome 4"/>
</dbReference>
<gene>
    <name evidence="1" type="ORF">LCI18_004590</name>
</gene>